<comment type="caution">
    <text evidence="2">The sequence shown here is derived from an EMBL/GenBank/DDBJ whole genome shotgun (WGS) entry which is preliminary data.</text>
</comment>
<organism evidence="2 3">
    <name type="scientific">Streptomyces pakalii</name>
    <dbReference type="NCBI Taxonomy" id="3036494"/>
    <lineage>
        <taxon>Bacteria</taxon>
        <taxon>Bacillati</taxon>
        <taxon>Actinomycetota</taxon>
        <taxon>Actinomycetes</taxon>
        <taxon>Kitasatosporales</taxon>
        <taxon>Streptomycetaceae</taxon>
        <taxon>Streptomyces</taxon>
    </lineage>
</organism>
<evidence type="ECO:0000259" key="1">
    <source>
        <dbReference type="PROSITE" id="PS50801"/>
    </source>
</evidence>
<proteinExistence type="predicted"/>
<dbReference type="PROSITE" id="PS50801">
    <property type="entry name" value="STAS"/>
    <property type="match status" value="1"/>
</dbReference>
<dbReference type="RefSeq" id="WP_283901012.1">
    <property type="nucleotide sequence ID" value="NZ_JARWAF010000020.1"/>
</dbReference>
<reference evidence="2 3" key="1">
    <citation type="submission" date="2023-04" db="EMBL/GenBank/DDBJ databases">
        <title>A novel species of the genus Streptomyces: Streptomyces pakalii sp. nov. isolated from a Mexican soil jungle.</title>
        <authorList>
            <person name="Chavez-Hernandez M.A."/>
            <person name="Ortiz-Alvarez J."/>
            <person name="Villa-Tanaca L."/>
            <person name="Hernandez-Rodriguez C."/>
        </authorList>
    </citation>
    <scope>NUCLEOTIDE SEQUENCE [LARGE SCALE GENOMIC DNA]</scope>
    <source>
        <strain evidence="2 3">ENCB-J15</strain>
    </source>
</reference>
<gene>
    <name evidence="2" type="ORF">P5W92_33040</name>
</gene>
<evidence type="ECO:0000313" key="3">
    <source>
        <dbReference type="Proteomes" id="UP001237194"/>
    </source>
</evidence>
<name>A0ABT7DJZ7_9ACTN</name>
<dbReference type="Proteomes" id="UP001237194">
    <property type="component" value="Unassembled WGS sequence"/>
</dbReference>
<protein>
    <submittedName>
        <fullName evidence="2">STAS domain-containing protein</fullName>
    </submittedName>
</protein>
<dbReference type="Gene3D" id="3.30.750.24">
    <property type="entry name" value="STAS domain"/>
    <property type="match status" value="1"/>
</dbReference>
<keyword evidence="3" id="KW-1185">Reference proteome</keyword>
<dbReference type="SUPFAM" id="SSF52091">
    <property type="entry name" value="SpoIIaa-like"/>
    <property type="match status" value="1"/>
</dbReference>
<dbReference type="EMBL" id="JARWAF010000020">
    <property type="protein sequence ID" value="MDJ1645199.1"/>
    <property type="molecule type" value="Genomic_DNA"/>
</dbReference>
<dbReference type="InterPro" id="IPR002645">
    <property type="entry name" value="STAS_dom"/>
</dbReference>
<dbReference type="InterPro" id="IPR036513">
    <property type="entry name" value="STAS_dom_sf"/>
</dbReference>
<sequence length="135" mass="14758">MTAHPEQHLQLTTVDLQDGVRIEIRGDLDYLSADVLMEEATAQLADRSTLTDLHLGCADLHAVDSMGLSALLLIHRRITGAGVRLHLDDRPAKLDRLLSLTGTLEYLTSAQPHRTGQIMDNEAHTARPTSLDGTT</sequence>
<dbReference type="Pfam" id="PF01740">
    <property type="entry name" value="STAS"/>
    <property type="match status" value="1"/>
</dbReference>
<feature type="domain" description="STAS" evidence="1">
    <location>
        <begin position="22"/>
        <end position="107"/>
    </location>
</feature>
<accession>A0ABT7DJZ7</accession>
<dbReference type="CDD" id="cd07043">
    <property type="entry name" value="STAS_anti-anti-sigma_factors"/>
    <property type="match status" value="1"/>
</dbReference>
<evidence type="ECO:0000313" key="2">
    <source>
        <dbReference type="EMBL" id="MDJ1645199.1"/>
    </source>
</evidence>